<keyword evidence="2 5" id="KW-0812">Transmembrane</keyword>
<protein>
    <submittedName>
        <fullName evidence="7">YhgE/Pip domain-containing protein</fullName>
    </submittedName>
</protein>
<evidence type="ECO:0000256" key="4">
    <source>
        <dbReference type="ARBA" id="ARBA00023136"/>
    </source>
</evidence>
<organism evidence="7 8">
    <name type="scientific">Niallia hominis</name>
    <dbReference type="NCBI Taxonomy" id="3133173"/>
    <lineage>
        <taxon>Bacteria</taxon>
        <taxon>Bacillati</taxon>
        <taxon>Bacillota</taxon>
        <taxon>Bacilli</taxon>
        <taxon>Bacillales</taxon>
        <taxon>Bacillaceae</taxon>
        <taxon>Niallia</taxon>
    </lineage>
</organism>
<evidence type="ECO:0000256" key="1">
    <source>
        <dbReference type="ARBA" id="ARBA00004141"/>
    </source>
</evidence>
<dbReference type="NCBIfam" id="TIGR03057">
    <property type="entry name" value="xxxLxxG_by_4"/>
    <property type="match status" value="2"/>
</dbReference>
<dbReference type="Gene3D" id="1.10.287.950">
    <property type="entry name" value="Methyl-accepting chemotaxis protein"/>
    <property type="match status" value="2"/>
</dbReference>
<name>A0ABV1ETV0_9BACI</name>
<comment type="caution">
    <text evidence="7">The sequence shown here is derived from an EMBL/GenBank/DDBJ whole genome shotgun (WGS) entry which is preliminary data.</text>
</comment>
<feature type="domain" description="ABC-2 type transporter transmembrane" evidence="6">
    <location>
        <begin position="400"/>
        <end position="718"/>
    </location>
</feature>
<dbReference type="Pfam" id="PF12698">
    <property type="entry name" value="ABC2_membrane_3"/>
    <property type="match status" value="2"/>
</dbReference>
<evidence type="ECO:0000256" key="3">
    <source>
        <dbReference type="ARBA" id="ARBA00022989"/>
    </source>
</evidence>
<keyword evidence="8" id="KW-1185">Reference proteome</keyword>
<feature type="transmembrane region" description="Helical" evidence="5">
    <location>
        <begin position="545"/>
        <end position="565"/>
    </location>
</feature>
<keyword evidence="3 5" id="KW-1133">Transmembrane helix</keyword>
<evidence type="ECO:0000313" key="7">
    <source>
        <dbReference type="EMBL" id="MEQ2464523.1"/>
    </source>
</evidence>
<feature type="transmembrane region" description="Helical" evidence="5">
    <location>
        <begin position="614"/>
        <end position="638"/>
    </location>
</feature>
<dbReference type="NCBIfam" id="TIGR03062">
    <property type="entry name" value="pip_yhgE_Cterm"/>
    <property type="match status" value="1"/>
</dbReference>
<evidence type="ECO:0000256" key="5">
    <source>
        <dbReference type="SAM" id="Phobius"/>
    </source>
</evidence>
<gene>
    <name evidence="7" type="ORF">WMO63_02415</name>
</gene>
<dbReference type="PANTHER" id="PTHR43077">
    <property type="entry name" value="TRANSPORT PERMEASE YVFS-RELATED"/>
    <property type="match status" value="1"/>
</dbReference>
<feature type="domain" description="ABC-2 type transporter transmembrane" evidence="6">
    <location>
        <begin position="23"/>
        <end position="170"/>
    </location>
</feature>
<keyword evidence="4 5" id="KW-0472">Membrane</keyword>
<proteinExistence type="predicted"/>
<comment type="subcellular location">
    <subcellularLocation>
        <location evidence="1">Membrane</location>
        <topology evidence="1">Multi-pass membrane protein</topology>
    </subcellularLocation>
</comment>
<feature type="transmembrane region" description="Helical" evidence="5">
    <location>
        <begin position="705"/>
        <end position="723"/>
    </location>
</feature>
<evidence type="ECO:0000256" key="2">
    <source>
        <dbReference type="ARBA" id="ARBA00022692"/>
    </source>
</evidence>
<feature type="transmembrane region" description="Helical" evidence="5">
    <location>
        <begin position="645"/>
        <end position="664"/>
    </location>
</feature>
<feature type="transmembrane region" description="Helical" evidence="5">
    <location>
        <begin position="586"/>
        <end position="608"/>
    </location>
</feature>
<reference evidence="7 8" key="1">
    <citation type="submission" date="2024-03" db="EMBL/GenBank/DDBJ databases">
        <title>Human intestinal bacterial collection.</title>
        <authorList>
            <person name="Pauvert C."/>
            <person name="Hitch T.C.A."/>
            <person name="Clavel T."/>
        </authorList>
    </citation>
    <scope>NUCLEOTIDE SEQUENCE [LARGE SCALE GENOMIC DNA]</scope>
    <source>
        <strain evidence="7 8">CLA-SR-H024</strain>
    </source>
</reference>
<dbReference type="InterPro" id="IPR011049">
    <property type="entry name" value="Serralysin-like_metalloprot_C"/>
</dbReference>
<dbReference type="InterPro" id="IPR017501">
    <property type="entry name" value="Phage_infect_YhgE_C"/>
</dbReference>
<evidence type="ECO:0000313" key="8">
    <source>
        <dbReference type="Proteomes" id="UP001465426"/>
    </source>
</evidence>
<dbReference type="InterPro" id="IPR013525">
    <property type="entry name" value="ABC2_TM"/>
</dbReference>
<dbReference type="InterPro" id="IPR017500">
    <property type="entry name" value="Phage_infect_YhgE_N"/>
</dbReference>
<dbReference type="SUPFAM" id="SSF101967">
    <property type="entry name" value="Adhesin YadA, collagen-binding domain"/>
    <property type="match status" value="1"/>
</dbReference>
<accession>A0ABV1ETV0</accession>
<dbReference type="NCBIfam" id="TIGR03061">
    <property type="entry name" value="pip_yhgE_Nterm"/>
    <property type="match status" value="1"/>
</dbReference>
<dbReference type="Gene3D" id="3.40.1710.10">
    <property type="entry name" value="abc type-2 transporter like domain"/>
    <property type="match status" value="1"/>
</dbReference>
<dbReference type="EMBL" id="JBBMFN010000002">
    <property type="protein sequence ID" value="MEQ2464523.1"/>
    <property type="molecule type" value="Genomic_DNA"/>
</dbReference>
<sequence length="739" mass="80059">MKQSLLKAELSSIFKNKMMLISVIAIVFIPILYAGIYLWAFWDPYGNLDKLPVAVVNEDTGTEMNGKSLEIGNDLVENLKDSEDFHFIFVDKKTAYENLEKQKYYMLIEIPKDFSENATTLLEDNPQKLDLKYISNPGYNFISSQIGNSAIEKIKQGVSKEVTETYAESIFENITEMSDGLKTASSGAKDLEEGTDKIKSGTEEVYSNLKTLAEKSIQFSDGVNSANDGVKELADGAGDLNKGLSELQSAQGELSTAAEQLQAGDQSILDGVSQTKDGINTVKASIPSLIEGTNQLQTGSDNLSQSLTEWSDKSEQLAAGANQLNEGAKTLQETINSIMPMLQGLPEENQQQLMAAIQGLVDGSSSIATNTVALSQAADQLAEGGVSLSSGLTELNEGQKQLQTGVNQLSDGSSKLESGVKQQVAGQEQFVSGMNQYASEFSKAVDGSFNLAEGANTLLTGMNTLATGSTALSDGTNLLKNGSKELVNGTSTLLDGSKELSSKLSDGAEEASSIHSDEKTYDMIAEPILVDQEKVSDVPNYGTGLAPYFISLGLFVGALMLSIVFSFAEPERQPKSGMRWFLSKTIILVGVGVLQALVASFVLLVILGMEVQSVPLFILFTVLTSLVFFSIIQFFVTLFGNPGRFIIVIIMIFQLTTSAGTFPLELIPNVLQHIHNLLPMSYSVAGLKAVISTGDFEYMWHNAEILGIYPILFFAGTAIYFIFKYRRHYINNDMEVTAE</sequence>
<feature type="transmembrane region" description="Helical" evidence="5">
    <location>
        <begin position="20"/>
        <end position="42"/>
    </location>
</feature>
<dbReference type="InterPro" id="IPR051328">
    <property type="entry name" value="T7SS_ABC-Transporter"/>
</dbReference>
<dbReference type="RefSeq" id="WP_031536649.1">
    <property type="nucleotide sequence ID" value="NZ_JBBMFN010000002.1"/>
</dbReference>
<evidence type="ECO:0000259" key="6">
    <source>
        <dbReference type="Pfam" id="PF12698"/>
    </source>
</evidence>
<dbReference type="InterPro" id="IPR023908">
    <property type="entry name" value="xxxLxxG_rpt"/>
</dbReference>
<dbReference type="PANTHER" id="PTHR43077:SF5">
    <property type="entry name" value="PHAGE INFECTION PROTEIN"/>
    <property type="match status" value="1"/>
</dbReference>
<dbReference type="Proteomes" id="UP001465426">
    <property type="component" value="Unassembled WGS sequence"/>
</dbReference>